<sequence>MPGGLLQLVAYGAQNIYLNGDPSLSFFKKVYKTHTNFACESIRIGMNKTEISFKESSHLIAKINRNADLINEMYFIFTLPDIKKNGENRFQFVENLGEAIIKEYYIYIGGNIIDKQYGEWLHIWGELSLSSNKRYGYEQMIGNVHEIYRPDDFNHISDGKIQIYSRKVVVPLKFWFNKLPGLSLPLIALQYHDIEVHVILRPLCELVTENDELITDYTRYFEKERISIDPYLECNYVFLDTEERTFFAKNSLDYLIEQVIQIPFYNLNNNNILDLVLQNPVKEIIWVISRNDNDKRNTWFDFGDDRYDMYGDGTDIRPKEVLKTAKLTFNGLDRIEDKDYTYFNLIQPYQHHTVIPKKGVYVYSFSLNPEEFQPSGSCNMSRLNKIQLHLNLIPPSKSTYKYDANVYVTNHNFLRITGGLAGVAFAC</sequence>
<dbReference type="Gene3D" id="2.70.9.10">
    <property type="entry name" value="Adenovirus Type 2 Hexon, domain 4"/>
    <property type="match status" value="1"/>
</dbReference>
<name>A0A6C0BQ88_9ZZZZ</name>
<organism evidence="3">
    <name type="scientific">viral metagenome</name>
    <dbReference type="NCBI Taxonomy" id="1070528"/>
    <lineage>
        <taxon>unclassified sequences</taxon>
        <taxon>metagenomes</taxon>
        <taxon>organismal metagenomes</taxon>
    </lineage>
</organism>
<protein>
    <recommendedName>
        <fullName evidence="4">Major capsid protein N-terminal domain-containing protein</fullName>
    </recommendedName>
</protein>
<dbReference type="Gene3D" id="2.70.9.20">
    <property type="entry name" value="Major capsid protein Vp54"/>
    <property type="match status" value="1"/>
</dbReference>
<dbReference type="Pfam" id="PF16903">
    <property type="entry name" value="Capsid_N"/>
    <property type="match status" value="1"/>
</dbReference>
<evidence type="ECO:0000259" key="2">
    <source>
        <dbReference type="Pfam" id="PF16903"/>
    </source>
</evidence>
<reference evidence="3" key="1">
    <citation type="journal article" date="2020" name="Nature">
        <title>Giant virus diversity and host interactions through global metagenomics.</title>
        <authorList>
            <person name="Schulz F."/>
            <person name="Roux S."/>
            <person name="Paez-Espino D."/>
            <person name="Jungbluth S."/>
            <person name="Walsh D.A."/>
            <person name="Denef V.J."/>
            <person name="McMahon K.D."/>
            <person name="Konstantinidis K.T."/>
            <person name="Eloe-Fadrosh E.A."/>
            <person name="Kyrpides N.C."/>
            <person name="Woyke T."/>
        </authorList>
    </citation>
    <scope>NUCLEOTIDE SEQUENCE</scope>
    <source>
        <strain evidence="3">GVMAG-M-3300018416-26</strain>
    </source>
</reference>
<dbReference type="SUPFAM" id="SSF49749">
    <property type="entry name" value="Group II dsDNA viruses VP"/>
    <property type="match status" value="2"/>
</dbReference>
<dbReference type="InterPro" id="IPR016112">
    <property type="entry name" value="VP_dsDNA_II"/>
</dbReference>
<evidence type="ECO:0008006" key="4">
    <source>
        <dbReference type="Google" id="ProtNLM"/>
    </source>
</evidence>
<dbReference type="EMBL" id="MN739216">
    <property type="protein sequence ID" value="QHS94142.1"/>
    <property type="molecule type" value="Genomic_DNA"/>
</dbReference>
<evidence type="ECO:0000259" key="1">
    <source>
        <dbReference type="Pfam" id="PF04451"/>
    </source>
</evidence>
<feature type="domain" description="Major capsid protein C-terminal" evidence="1">
    <location>
        <begin position="243"/>
        <end position="422"/>
    </location>
</feature>
<proteinExistence type="predicted"/>
<dbReference type="AlphaFoldDB" id="A0A6C0BQ88"/>
<dbReference type="GO" id="GO:0005198">
    <property type="term" value="F:structural molecule activity"/>
    <property type="evidence" value="ECO:0007669"/>
    <property type="project" value="InterPro"/>
</dbReference>
<dbReference type="Pfam" id="PF04451">
    <property type="entry name" value="Capsid_NCLDV"/>
    <property type="match status" value="1"/>
</dbReference>
<accession>A0A6C0BQ88</accession>
<dbReference type="InterPro" id="IPR007542">
    <property type="entry name" value="MCP_C"/>
</dbReference>
<feature type="domain" description="Major capsid protein N-terminal" evidence="2">
    <location>
        <begin position="25"/>
        <end position="240"/>
    </location>
</feature>
<dbReference type="InterPro" id="IPR038519">
    <property type="entry name" value="MCP_C_sf"/>
</dbReference>
<dbReference type="InterPro" id="IPR031654">
    <property type="entry name" value="Capsid_N"/>
</dbReference>
<evidence type="ECO:0000313" key="3">
    <source>
        <dbReference type="EMBL" id="QHS94142.1"/>
    </source>
</evidence>